<evidence type="ECO:0000313" key="3">
    <source>
        <dbReference type="Proteomes" id="UP000262607"/>
    </source>
</evidence>
<dbReference type="Pfam" id="PF01883">
    <property type="entry name" value="FeS_assembly_P"/>
    <property type="match status" value="1"/>
</dbReference>
<gene>
    <name evidence="2" type="ORF">CPU2_055</name>
</gene>
<name>A0AAD1FQV0_9FLAO</name>
<dbReference type="InterPro" id="IPR034904">
    <property type="entry name" value="FSCA_dom_sf"/>
</dbReference>
<dbReference type="AlphaFoldDB" id="A0AAD1FQV0"/>
<dbReference type="InterPro" id="IPR052339">
    <property type="entry name" value="Fe-S_Maturation_MIP18"/>
</dbReference>
<dbReference type="SUPFAM" id="SSF117916">
    <property type="entry name" value="Fe-S cluster assembly (FSCA) domain-like"/>
    <property type="match status" value="1"/>
</dbReference>
<proteinExistence type="predicted"/>
<dbReference type="PANTHER" id="PTHR42831">
    <property type="entry name" value="FE-S PROTEIN MATURATION AUXILIARY FACTOR YITW"/>
    <property type="match status" value="1"/>
</dbReference>
<organism evidence="2 3">
    <name type="scientific">Blattabacterium punctulatus CPU2</name>
    <dbReference type="NCBI Taxonomy" id="1457032"/>
    <lineage>
        <taxon>Bacteria</taxon>
        <taxon>Pseudomonadati</taxon>
        <taxon>Bacteroidota</taxon>
        <taxon>Flavobacteriia</taxon>
        <taxon>Flavobacteriales</taxon>
        <taxon>Blattabacteriaceae</taxon>
        <taxon>Blattabacterium</taxon>
    </lineage>
</organism>
<dbReference type="PANTHER" id="PTHR42831:SF1">
    <property type="entry name" value="FE-S PROTEIN MATURATION AUXILIARY FACTOR YITW"/>
    <property type="match status" value="1"/>
</dbReference>
<accession>A0AAD1FQV0</accession>
<protein>
    <recommendedName>
        <fullName evidence="1">MIP18 family-like domain-containing protein</fullName>
    </recommendedName>
</protein>
<evidence type="ECO:0000259" key="1">
    <source>
        <dbReference type="Pfam" id="PF01883"/>
    </source>
</evidence>
<dbReference type="Gene3D" id="3.30.300.130">
    <property type="entry name" value="Fe-S cluster assembly (FSCA)"/>
    <property type="match status" value="1"/>
</dbReference>
<sequence>MNEIMNEDTSLEDRIISVLKKIYDPEIPVDIYELGLIYDIQISRKKEVKILMTLTTSNCPVADILPIEVKEKIQSIKEINNVNVVLTFDPPWDRGFMSEEARLELGML</sequence>
<dbReference type="InterPro" id="IPR002744">
    <property type="entry name" value="MIP18-like"/>
</dbReference>
<feature type="domain" description="MIP18 family-like" evidence="1">
    <location>
        <begin position="12"/>
        <end position="84"/>
    </location>
</feature>
<dbReference type="Proteomes" id="UP000262607">
    <property type="component" value="Chromosome"/>
</dbReference>
<reference evidence="2 3" key="1">
    <citation type="submission" date="2014-06" db="EMBL/GenBank/DDBJ databases">
        <title>Genome sequence of the intracellular symbiont Blattabacterium cuenoti, strain CPU2 from the wood feeding cockroach Cryptocercus punctulatus.</title>
        <authorList>
            <person name="Kinjo Y."/>
            <person name="Ohkuma M."/>
            <person name="Tokuda G."/>
        </authorList>
    </citation>
    <scope>NUCLEOTIDE SEQUENCE [LARGE SCALE GENOMIC DNA]</scope>
    <source>
        <strain evidence="2 3">CPU2</strain>
    </source>
</reference>
<dbReference type="EMBL" id="AP014610">
    <property type="protein sequence ID" value="BBA17574.1"/>
    <property type="molecule type" value="Genomic_DNA"/>
</dbReference>
<evidence type="ECO:0000313" key="2">
    <source>
        <dbReference type="EMBL" id="BBA17574.1"/>
    </source>
</evidence>